<proteinExistence type="predicted"/>
<dbReference type="AlphaFoldDB" id="A0A0A9APT4"/>
<name>A0A0A9APT4_ARUDO</name>
<protein>
    <submittedName>
        <fullName evidence="1">Uncharacterized protein</fullName>
    </submittedName>
</protein>
<dbReference type="EMBL" id="GBRH01245992">
    <property type="protein sequence ID" value="JAD51903.1"/>
    <property type="molecule type" value="Transcribed_RNA"/>
</dbReference>
<reference evidence="1" key="2">
    <citation type="journal article" date="2015" name="Data Brief">
        <title>Shoot transcriptome of the giant reed, Arundo donax.</title>
        <authorList>
            <person name="Barrero R.A."/>
            <person name="Guerrero F.D."/>
            <person name="Moolhuijzen P."/>
            <person name="Goolsby J.A."/>
            <person name="Tidwell J."/>
            <person name="Bellgard S.E."/>
            <person name="Bellgard M.I."/>
        </authorList>
    </citation>
    <scope>NUCLEOTIDE SEQUENCE</scope>
    <source>
        <tissue evidence="1">Shoot tissue taken approximately 20 cm above the soil surface</tissue>
    </source>
</reference>
<organism evidence="1">
    <name type="scientific">Arundo donax</name>
    <name type="common">Giant reed</name>
    <name type="synonym">Donax arundinaceus</name>
    <dbReference type="NCBI Taxonomy" id="35708"/>
    <lineage>
        <taxon>Eukaryota</taxon>
        <taxon>Viridiplantae</taxon>
        <taxon>Streptophyta</taxon>
        <taxon>Embryophyta</taxon>
        <taxon>Tracheophyta</taxon>
        <taxon>Spermatophyta</taxon>
        <taxon>Magnoliopsida</taxon>
        <taxon>Liliopsida</taxon>
        <taxon>Poales</taxon>
        <taxon>Poaceae</taxon>
        <taxon>PACMAD clade</taxon>
        <taxon>Arundinoideae</taxon>
        <taxon>Arundineae</taxon>
        <taxon>Arundo</taxon>
    </lineage>
</organism>
<accession>A0A0A9APT4</accession>
<reference evidence="1" key="1">
    <citation type="submission" date="2014-09" db="EMBL/GenBank/DDBJ databases">
        <authorList>
            <person name="Magalhaes I.L.F."/>
            <person name="Oliveira U."/>
            <person name="Santos F.R."/>
            <person name="Vidigal T.H.D.A."/>
            <person name="Brescovit A.D."/>
            <person name="Santos A.J."/>
        </authorList>
    </citation>
    <scope>NUCLEOTIDE SEQUENCE</scope>
    <source>
        <tissue evidence="1">Shoot tissue taken approximately 20 cm above the soil surface</tissue>
    </source>
</reference>
<evidence type="ECO:0000313" key="1">
    <source>
        <dbReference type="EMBL" id="JAD51903.1"/>
    </source>
</evidence>
<sequence>MSSRYRLCQIMGKGHLLALTVEQSG</sequence>